<feature type="region of interest" description="Disordered" evidence="1">
    <location>
        <begin position="22"/>
        <end position="48"/>
    </location>
</feature>
<dbReference type="EMBL" id="QJJQ01000002">
    <property type="protein sequence ID" value="PXW89436.1"/>
    <property type="molecule type" value="Genomic_DNA"/>
</dbReference>
<keyword evidence="4" id="KW-1185">Reference proteome</keyword>
<dbReference type="PROSITE" id="PS51257">
    <property type="entry name" value="PROKAR_LIPOPROTEIN"/>
    <property type="match status" value="1"/>
</dbReference>
<evidence type="ECO:0008006" key="5">
    <source>
        <dbReference type="Google" id="ProtNLM"/>
    </source>
</evidence>
<proteinExistence type="predicted"/>
<gene>
    <name evidence="3" type="ORF">DFR56_102213</name>
</gene>
<evidence type="ECO:0000313" key="4">
    <source>
        <dbReference type="Proteomes" id="UP000247978"/>
    </source>
</evidence>
<feature type="non-terminal residue" evidence="3">
    <location>
        <position position="197"/>
    </location>
</feature>
<protein>
    <recommendedName>
        <fullName evidence="5">Antigen I/II N-terminal domain-containing protein</fullName>
    </recommendedName>
</protein>
<accession>A0A2V3W767</accession>
<feature type="chain" id="PRO_5016075984" description="Antigen I/II N-terminal domain-containing protein" evidence="2">
    <location>
        <begin position="22"/>
        <end position="197"/>
    </location>
</feature>
<dbReference type="OrthoDB" id="1849839at2"/>
<feature type="compositionally biased region" description="Basic and acidic residues" evidence="1">
    <location>
        <begin position="22"/>
        <end position="35"/>
    </location>
</feature>
<dbReference type="Proteomes" id="UP000247978">
    <property type="component" value="Unassembled WGS sequence"/>
</dbReference>
<feature type="compositionally biased region" description="Acidic residues" evidence="1">
    <location>
        <begin position="36"/>
        <end position="48"/>
    </location>
</feature>
<dbReference type="AlphaFoldDB" id="A0A2V3W767"/>
<comment type="caution">
    <text evidence="3">The sequence shown here is derived from an EMBL/GenBank/DDBJ whole genome shotgun (WGS) entry which is preliminary data.</text>
</comment>
<dbReference type="RefSeq" id="WP_110394158.1">
    <property type="nucleotide sequence ID" value="NZ_QJJQ01000002.1"/>
</dbReference>
<evidence type="ECO:0000256" key="2">
    <source>
        <dbReference type="SAM" id="SignalP"/>
    </source>
</evidence>
<keyword evidence="2" id="KW-0732">Signal</keyword>
<sequence>MMKRFLILMLTAILFVGCSSPKEETANDSEGKEAEATEDAEDTEEEGGIEVEKGLFNVEITLPTSLFGEEELAEIEAEMGEEVSDITQNDDGSYTVKMTKKEHKELLAEMKDDLTNMITEVAEDEEFASIHDITYNDDFTKINMVVDQEMFENSFDGFVTLSLGVSSLFYQVFNGKDIEKEKVTISLEDAETKEVFS</sequence>
<organism evidence="3 4">
    <name type="scientific">Pseudogracilibacillus auburnensis</name>
    <dbReference type="NCBI Taxonomy" id="1494959"/>
    <lineage>
        <taxon>Bacteria</taxon>
        <taxon>Bacillati</taxon>
        <taxon>Bacillota</taxon>
        <taxon>Bacilli</taxon>
        <taxon>Bacillales</taxon>
        <taxon>Bacillaceae</taxon>
        <taxon>Pseudogracilibacillus</taxon>
    </lineage>
</organism>
<evidence type="ECO:0000313" key="3">
    <source>
        <dbReference type="EMBL" id="PXW89436.1"/>
    </source>
</evidence>
<evidence type="ECO:0000256" key="1">
    <source>
        <dbReference type="SAM" id="MobiDB-lite"/>
    </source>
</evidence>
<reference evidence="3 4" key="1">
    <citation type="submission" date="2018-05" db="EMBL/GenBank/DDBJ databases">
        <title>Genomic Encyclopedia of Type Strains, Phase IV (KMG-IV): sequencing the most valuable type-strain genomes for metagenomic binning, comparative biology and taxonomic classification.</title>
        <authorList>
            <person name="Goeker M."/>
        </authorList>
    </citation>
    <scope>NUCLEOTIDE SEQUENCE [LARGE SCALE GENOMIC DNA]</scope>
    <source>
        <strain evidence="3 4">DSM 28556</strain>
    </source>
</reference>
<name>A0A2V3W767_9BACI</name>
<feature type="signal peptide" evidence="2">
    <location>
        <begin position="1"/>
        <end position="21"/>
    </location>
</feature>